<proteinExistence type="predicted"/>
<sequence length="127" mass="13553">MAYLNNQSLTIKLISGTSNVDVIANVDVSLSQLERFLVSGGLNLKMKCKLVGSDAGANGPDDDLYLFPAKTIIKDDVVTFSAIMSKSVLDEDSIGNDEVYANFCLISGDPIFPLSISVNSPEISGDF</sequence>
<dbReference type="Proteomes" id="UP000192491">
    <property type="component" value="Unassembled WGS sequence"/>
</dbReference>
<comment type="caution">
    <text evidence="1">The sequence shown here is derived from an EMBL/GenBank/DDBJ whole genome shotgun (WGS) entry which is preliminary data.</text>
</comment>
<name>A0A1Y1QH68_9GAMM</name>
<accession>A0A1Y1QH68</accession>
<reference evidence="1 2" key="1">
    <citation type="submission" date="2017-01" db="EMBL/GenBank/DDBJ databases">
        <title>Novel large sulfur bacteria in the metagenomes of groundwater-fed chemosynthetic microbial mats in the Lake Huron basin.</title>
        <authorList>
            <person name="Sharrar A.M."/>
            <person name="Flood B.E."/>
            <person name="Bailey J.V."/>
            <person name="Jones D.S."/>
            <person name="Biddanda B."/>
            <person name="Ruberg S.A."/>
            <person name="Marcus D.N."/>
            <person name="Dick G.J."/>
        </authorList>
    </citation>
    <scope>NUCLEOTIDE SEQUENCE [LARGE SCALE GENOMIC DNA]</scope>
    <source>
        <strain evidence="1">A8</strain>
    </source>
</reference>
<organism evidence="1 2">
    <name type="scientific">Thiothrix lacustris</name>
    <dbReference type="NCBI Taxonomy" id="525917"/>
    <lineage>
        <taxon>Bacteria</taxon>
        <taxon>Pseudomonadati</taxon>
        <taxon>Pseudomonadota</taxon>
        <taxon>Gammaproteobacteria</taxon>
        <taxon>Thiotrichales</taxon>
        <taxon>Thiotrichaceae</taxon>
        <taxon>Thiothrix</taxon>
    </lineage>
</organism>
<evidence type="ECO:0000313" key="2">
    <source>
        <dbReference type="Proteomes" id="UP000192491"/>
    </source>
</evidence>
<gene>
    <name evidence="1" type="ORF">BWK73_33630</name>
</gene>
<dbReference type="EMBL" id="MTEJ01000289">
    <property type="protein sequence ID" value="OQX05436.1"/>
    <property type="molecule type" value="Genomic_DNA"/>
</dbReference>
<protein>
    <submittedName>
        <fullName evidence="1">Uncharacterized protein</fullName>
    </submittedName>
</protein>
<evidence type="ECO:0000313" key="1">
    <source>
        <dbReference type="EMBL" id="OQX05436.1"/>
    </source>
</evidence>
<dbReference type="AlphaFoldDB" id="A0A1Y1QH68"/>